<keyword evidence="3" id="KW-0472">Membrane</keyword>
<dbReference type="OrthoDB" id="10449910at2759"/>
<organism evidence="5 6">
    <name type="scientific">Triparma columacea</name>
    <dbReference type="NCBI Taxonomy" id="722753"/>
    <lineage>
        <taxon>Eukaryota</taxon>
        <taxon>Sar</taxon>
        <taxon>Stramenopiles</taxon>
        <taxon>Ochrophyta</taxon>
        <taxon>Bolidophyceae</taxon>
        <taxon>Parmales</taxon>
        <taxon>Triparmaceae</taxon>
        <taxon>Triparma</taxon>
    </lineage>
</organism>
<sequence>MRSLKVKVAFLLNVCLLVSSVPPSHCSNTNSPNKLRLEFGNHGVVMALTWILASLPVLDAKLNLRGGGALDNPNCGIPCDMGGCEFVGCNMHRVSCGGGGCNIMSSTMPMCEGGGCIFSGCVDPSCGGGGCTFWNCEGGDAPKVVKETRIKRQKTLGEMDPEEIVARAEGVAGNRVGLGAGGGGDMEQEAVANSAVKASLTDTGAANGFLVEDPNIHARNYDREGADTVKTGQGGVLDASWTVGGRVKGREDIERMKQIEDLDAWARDVKKRAEEEVAKARLEKLSADATSEEVARAANKAVEEAMRERDRQEHEAIKSAELARQWKEYSDKVEAQARGGGEGAGGGGVAGVGGGGGEVGSVEALQVSGGHIDGGAGGQGLPAPLSSHVASKYLLVVLSFSFLLSYSVVFQIYAKPSHPQWRLFQLNSHLFFAVFAGITSVLTSVSPWLGGSLLCIPIGTFPANLFCITEVLYLVQAAFLLASARGRYGWLVRLYQVAAILVLLDFKVQTRKHCPLERPTVLTCAMPFVVGAMLYGVCAGMEVAVIRSEEFVGGGGEGKIGERDKILGELLFDYFKTEGGAWRDKKNKEGWGGWDREENEEEKKEVGGLWGGGEGGGEEGIVKKRGGRKHSDV</sequence>
<evidence type="ECO:0000256" key="4">
    <source>
        <dbReference type="SAM" id="SignalP"/>
    </source>
</evidence>
<feature type="signal peptide" evidence="4">
    <location>
        <begin position="1"/>
        <end position="26"/>
    </location>
</feature>
<feature type="transmembrane region" description="Helical" evidence="3">
    <location>
        <begin position="461"/>
        <end position="482"/>
    </location>
</feature>
<dbReference type="AlphaFoldDB" id="A0A9W7LCX2"/>
<proteinExistence type="predicted"/>
<feature type="transmembrane region" description="Helical" evidence="3">
    <location>
        <begin position="520"/>
        <end position="537"/>
    </location>
</feature>
<feature type="compositionally biased region" description="Gly residues" evidence="2">
    <location>
        <begin position="608"/>
        <end position="619"/>
    </location>
</feature>
<keyword evidence="6" id="KW-1185">Reference proteome</keyword>
<keyword evidence="3" id="KW-1133">Transmembrane helix</keyword>
<reference evidence="6" key="1">
    <citation type="journal article" date="2023" name="Commun. Biol.">
        <title>Genome analysis of Parmales, the sister group of diatoms, reveals the evolutionary specialization of diatoms from phago-mixotrophs to photoautotrophs.</title>
        <authorList>
            <person name="Ban H."/>
            <person name="Sato S."/>
            <person name="Yoshikawa S."/>
            <person name="Yamada K."/>
            <person name="Nakamura Y."/>
            <person name="Ichinomiya M."/>
            <person name="Sato N."/>
            <person name="Blanc-Mathieu R."/>
            <person name="Endo H."/>
            <person name="Kuwata A."/>
            <person name="Ogata H."/>
        </authorList>
    </citation>
    <scope>NUCLEOTIDE SEQUENCE [LARGE SCALE GENOMIC DNA]</scope>
</reference>
<keyword evidence="4" id="KW-0732">Signal</keyword>
<evidence type="ECO:0000313" key="6">
    <source>
        <dbReference type="Proteomes" id="UP001165065"/>
    </source>
</evidence>
<evidence type="ECO:0000313" key="5">
    <source>
        <dbReference type="EMBL" id="GMI45298.1"/>
    </source>
</evidence>
<accession>A0A9W7LCX2</accession>
<evidence type="ECO:0000256" key="2">
    <source>
        <dbReference type="SAM" id="MobiDB-lite"/>
    </source>
</evidence>
<feature type="region of interest" description="Disordered" evidence="2">
    <location>
        <begin position="586"/>
        <end position="633"/>
    </location>
</feature>
<name>A0A9W7LCX2_9STRA</name>
<feature type="transmembrane region" description="Helical" evidence="3">
    <location>
        <begin position="393"/>
        <end position="414"/>
    </location>
</feature>
<comment type="caution">
    <text evidence="5">The sequence shown here is derived from an EMBL/GenBank/DDBJ whole genome shotgun (WGS) entry which is preliminary data.</text>
</comment>
<feature type="transmembrane region" description="Helical" evidence="3">
    <location>
        <begin position="426"/>
        <end position="449"/>
    </location>
</feature>
<evidence type="ECO:0000256" key="1">
    <source>
        <dbReference type="SAM" id="Coils"/>
    </source>
</evidence>
<protein>
    <submittedName>
        <fullName evidence="5">Uncharacterized protein</fullName>
    </submittedName>
</protein>
<feature type="transmembrane region" description="Helical" evidence="3">
    <location>
        <begin position="488"/>
        <end position="508"/>
    </location>
</feature>
<feature type="coiled-coil region" evidence="1">
    <location>
        <begin position="270"/>
        <end position="315"/>
    </location>
</feature>
<keyword evidence="3" id="KW-0812">Transmembrane</keyword>
<feature type="compositionally biased region" description="Basic residues" evidence="2">
    <location>
        <begin position="623"/>
        <end position="633"/>
    </location>
</feature>
<evidence type="ECO:0000256" key="3">
    <source>
        <dbReference type="SAM" id="Phobius"/>
    </source>
</evidence>
<dbReference type="EMBL" id="BRYA01001541">
    <property type="protein sequence ID" value="GMI45298.1"/>
    <property type="molecule type" value="Genomic_DNA"/>
</dbReference>
<keyword evidence="1" id="KW-0175">Coiled coil</keyword>
<gene>
    <name evidence="5" type="ORF">TrCOL_g13323</name>
</gene>
<dbReference type="Proteomes" id="UP001165065">
    <property type="component" value="Unassembled WGS sequence"/>
</dbReference>
<feature type="chain" id="PRO_5040857853" evidence="4">
    <location>
        <begin position="27"/>
        <end position="633"/>
    </location>
</feature>